<proteinExistence type="predicted"/>
<evidence type="ECO:0000313" key="2">
    <source>
        <dbReference type="Proteomes" id="UP001207468"/>
    </source>
</evidence>
<evidence type="ECO:0000313" key="1">
    <source>
        <dbReference type="EMBL" id="KAI9447061.1"/>
    </source>
</evidence>
<accession>A0ACC0TUU6</accession>
<gene>
    <name evidence="1" type="ORF">F5148DRAFT_1292477</name>
</gene>
<reference evidence="1" key="1">
    <citation type="submission" date="2021-03" db="EMBL/GenBank/DDBJ databases">
        <title>Evolutionary priming and transition to the ectomycorrhizal habit in an iconic lineage of mushroom-forming fungi: is preadaptation a requirement?</title>
        <authorList>
            <consortium name="DOE Joint Genome Institute"/>
            <person name="Looney B.P."/>
            <person name="Miyauchi S."/>
            <person name="Morin E."/>
            <person name="Drula E."/>
            <person name="Courty P.E."/>
            <person name="Chicoki N."/>
            <person name="Fauchery L."/>
            <person name="Kohler A."/>
            <person name="Kuo A."/>
            <person name="LaButti K."/>
            <person name="Pangilinan J."/>
            <person name="Lipzen A."/>
            <person name="Riley R."/>
            <person name="Andreopoulos W."/>
            <person name="He G."/>
            <person name="Johnson J."/>
            <person name="Barry K.W."/>
            <person name="Grigoriev I.V."/>
            <person name="Nagy L."/>
            <person name="Hibbett D."/>
            <person name="Henrissat B."/>
            <person name="Matheny P.B."/>
            <person name="Labbe J."/>
            <person name="Martin A.F."/>
        </authorList>
    </citation>
    <scope>NUCLEOTIDE SEQUENCE</scope>
    <source>
        <strain evidence="1">BPL698</strain>
    </source>
</reference>
<name>A0ACC0TUU6_9AGAM</name>
<dbReference type="Proteomes" id="UP001207468">
    <property type="component" value="Unassembled WGS sequence"/>
</dbReference>
<protein>
    <submittedName>
        <fullName evidence="1">Uncharacterized protein</fullName>
    </submittedName>
</protein>
<organism evidence="1 2">
    <name type="scientific">Russula earlei</name>
    <dbReference type="NCBI Taxonomy" id="71964"/>
    <lineage>
        <taxon>Eukaryota</taxon>
        <taxon>Fungi</taxon>
        <taxon>Dikarya</taxon>
        <taxon>Basidiomycota</taxon>
        <taxon>Agaricomycotina</taxon>
        <taxon>Agaricomycetes</taxon>
        <taxon>Russulales</taxon>
        <taxon>Russulaceae</taxon>
        <taxon>Russula</taxon>
    </lineage>
</organism>
<keyword evidence="2" id="KW-1185">Reference proteome</keyword>
<sequence>MPIFTQLATRMSHIMRDSVWKHLPASFYKIAFMAATCITGMHTGFSQCNSFTAAGVSTYTVPAGITGLRITAHGADGGFNGSGGNNNGNGGSGATLGATFNVQAGDVIHLYIGSVGGYVNTWGGGGGGATGVVITRGSNNYLLLVAGAGGGCGSLGGSGGRSVTTIAAAGGASVDAYGIGGGGYGVGSSGTSDATGAGGAGVIQATGALPASVAAGATTYSPGLGGSGGAGFGAGGCSVTASGGGGGGYAGGDGDNIGGGGGQGGTSWFNNTAPFSGTLVLQQDGVAGNYTGAPSVTGSTNSNGKVDIQTTNNGTYTTIWRGTQSVSTALDANWCGYLPNATTHITISTGTTYAPVIAAANTLNCQDITVNAGAIVTVTGTLQVTGNISGSGAITAGAGTIVMNGTNAQTMAPIFTNNTIQNLTINNGAGVTLNGALAITGLLNPLNGTFTTNNNLTLISNVGGTAQVTVGTESGGYITGNVTVQRYIPGGSRKYRFLGHPFSTAMPLTQLTDDIDITGTITGSNANNFTATGSNAASAFYYNEAGDDGATGTNNNAGWAAYTSDNSVSTVGVGQGIRVLVRGSKGQAGSLTGGTYTPDPVTITMSGPLQQGTTVQNLSYTNSSKGWNLVSNPFACNVDWLNVTRINVNNAVYTYRPALSSGNYASYVNGSASNGGSHYLEAGSSFFVKAAGSGPTLFWFEAGKVSSTPANSVFGMQTIHNRVSLTLINDSTLNTDEVVVRFGDDPATDVYDGAYDAENLAGAAQDLYVLDTVGTQYSIFHGSALGFIGTEHREVKLGIGNLTAGSYTLNAVTLNAFTGGNIAYIKDAEQNTLTAISDTTACHFTVTTNTADLRSRFSIVFNAKPAVITVPGTTAFSVLTWPNPATDVITIKYDGLNNNEPTGIRIVDINGRTIHAIELGKQTAGSQRINIKSWSKGMYSVQLLNGNNKQVQSIIKQ</sequence>
<dbReference type="EMBL" id="JAGFNK010000611">
    <property type="protein sequence ID" value="KAI9447061.1"/>
    <property type="molecule type" value="Genomic_DNA"/>
</dbReference>
<comment type="caution">
    <text evidence="1">The sequence shown here is derived from an EMBL/GenBank/DDBJ whole genome shotgun (WGS) entry which is preliminary data.</text>
</comment>